<dbReference type="GO" id="GO:0008199">
    <property type="term" value="F:ferric iron binding"/>
    <property type="evidence" value="ECO:0007669"/>
    <property type="project" value="InterPro"/>
</dbReference>
<dbReference type="GO" id="GO:0016226">
    <property type="term" value="P:iron-sulfur cluster assembly"/>
    <property type="evidence" value="ECO:0007669"/>
    <property type="project" value="UniProtKB-UniRule"/>
</dbReference>
<evidence type="ECO:0000256" key="4">
    <source>
        <dbReference type="HAMAP-Rule" id="MF_00142"/>
    </source>
</evidence>
<dbReference type="SMART" id="SM01219">
    <property type="entry name" value="Frataxin_Cyay"/>
    <property type="match status" value="1"/>
</dbReference>
<dbReference type="NCBIfam" id="TIGR03421">
    <property type="entry name" value="FeS_CyaY"/>
    <property type="match status" value="1"/>
</dbReference>
<proteinExistence type="inferred from homology"/>
<evidence type="ECO:0000256" key="2">
    <source>
        <dbReference type="ARBA" id="ARBA00022723"/>
    </source>
</evidence>
<dbReference type="InterPro" id="IPR002908">
    <property type="entry name" value="Frataxin/CyaY"/>
</dbReference>
<reference evidence="5" key="1">
    <citation type="submission" date="2024-05" db="EMBL/GenBank/DDBJ databases">
        <authorList>
            <person name="Bunk B."/>
            <person name="Swiderski J."/>
            <person name="Sproer C."/>
            <person name="Thiel V."/>
        </authorList>
    </citation>
    <scope>NUCLEOTIDE SEQUENCE</scope>
    <source>
        <strain evidence="5">DSM 17735</strain>
    </source>
</reference>
<organism evidence="5">
    <name type="scientific">Polaromonas hydrogenivorans</name>
    <dbReference type="NCBI Taxonomy" id="335476"/>
    <lineage>
        <taxon>Bacteria</taxon>
        <taxon>Pseudomonadati</taxon>
        <taxon>Pseudomonadota</taxon>
        <taxon>Betaproteobacteria</taxon>
        <taxon>Burkholderiales</taxon>
        <taxon>Comamonadaceae</taxon>
        <taxon>Polaromonas</taxon>
    </lineage>
</organism>
<name>A0AAU7LPY5_9BURK</name>
<protein>
    <recommendedName>
        <fullName evidence="4">Iron-sulfur cluster assembly protein CyaY</fullName>
    </recommendedName>
</protein>
<evidence type="ECO:0000313" key="5">
    <source>
        <dbReference type="EMBL" id="XBP69699.1"/>
    </source>
</evidence>
<dbReference type="PANTHER" id="PTHR16821:SF2">
    <property type="entry name" value="FRATAXIN, MITOCHONDRIAL"/>
    <property type="match status" value="1"/>
</dbReference>
<dbReference type="Pfam" id="PF01491">
    <property type="entry name" value="Frataxin_Cyay"/>
    <property type="match status" value="1"/>
</dbReference>
<gene>
    <name evidence="4 5" type="primary">cyaY</name>
    <name evidence="5" type="ORF">ABLV49_17705</name>
</gene>
<dbReference type="GO" id="GO:0005829">
    <property type="term" value="C:cytosol"/>
    <property type="evidence" value="ECO:0007669"/>
    <property type="project" value="TreeGrafter"/>
</dbReference>
<keyword evidence="3 4" id="KW-0408">Iron</keyword>
<comment type="similarity">
    <text evidence="1 4">Belongs to the frataxin family.</text>
</comment>
<comment type="function">
    <text evidence="4">Involved in iron-sulfur (Fe-S) cluster assembly. May act as a regulator of Fe-S biogenesis.</text>
</comment>
<dbReference type="InterPro" id="IPR036524">
    <property type="entry name" value="Frataxin/CyaY_sf"/>
</dbReference>
<dbReference type="SUPFAM" id="SSF55387">
    <property type="entry name" value="Frataxin/Nqo15-like"/>
    <property type="match status" value="1"/>
</dbReference>
<dbReference type="EMBL" id="CP157675">
    <property type="protein sequence ID" value="XBP69699.1"/>
    <property type="molecule type" value="Genomic_DNA"/>
</dbReference>
<keyword evidence="2 4" id="KW-0479">Metal-binding</keyword>
<accession>A0AAU7LPY5</accession>
<dbReference type="AlphaFoldDB" id="A0AAU7LPY5"/>
<evidence type="ECO:0000256" key="3">
    <source>
        <dbReference type="ARBA" id="ARBA00023004"/>
    </source>
</evidence>
<dbReference type="PANTHER" id="PTHR16821">
    <property type="entry name" value="FRATAXIN"/>
    <property type="match status" value="1"/>
</dbReference>
<dbReference type="InterPro" id="IPR047584">
    <property type="entry name" value="CyaY"/>
</dbReference>
<dbReference type="GO" id="GO:0008198">
    <property type="term" value="F:ferrous iron binding"/>
    <property type="evidence" value="ECO:0007669"/>
    <property type="project" value="TreeGrafter"/>
</dbReference>
<dbReference type="InterPro" id="IPR020895">
    <property type="entry name" value="Frataxin_CS"/>
</dbReference>
<dbReference type="PROSITE" id="PS50810">
    <property type="entry name" value="FRATAXIN_2"/>
    <property type="match status" value="1"/>
</dbReference>
<dbReference type="HAMAP" id="MF_00142">
    <property type="entry name" value="CyaY"/>
    <property type="match status" value="1"/>
</dbReference>
<dbReference type="PROSITE" id="PS01344">
    <property type="entry name" value="FRATAXIN_1"/>
    <property type="match status" value="1"/>
</dbReference>
<sequence length="111" mass="12589">MTDLEYQNQAESVLKAIEKACDRLNDESDVDIDNQRTGGMITLTFSNRSQIIINLQKPLQEIWMAARAGGFHYKFNGEQWTDTKDSSEFFANLSRYASEQAGQPLVFFATA</sequence>
<dbReference type="RefSeq" id="WP_349278499.1">
    <property type="nucleotide sequence ID" value="NZ_CBCSCU010000016.1"/>
</dbReference>
<evidence type="ECO:0000256" key="1">
    <source>
        <dbReference type="ARBA" id="ARBA00008183"/>
    </source>
</evidence>
<dbReference type="Gene3D" id="3.30.920.10">
    <property type="entry name" value="Frataxin/CyaY"/>
    <property type="match status" value="1"/>
</dbReference>